<keyword evidence="2" id="KW-1185">Reference proteome</keyword>
<evidence type="ECO:0000313" key="2">
    <source>
        <dbReference type="Proteomes" id="UP000053259"/>
    </source>
</evidence>
<dbReference type="Proteomes" id="UP000053259">
    <property type="component" value="Unassembled WGS sequence"/>
</dbReference>
<dbReference type="GeneID" id="27310271"/>
<proteinExistence type="predicted"/>
<name>A0A0D2B5S9_9PEZI</name>
<dbReference type="EMBL" id="KN847534">
    <property type="protein sequence ID" value="KIW06579.1"/>
    <property type="molecule type" value="Genomic_DNA"/>
</dbReference>
<gene>
    <name evidence="1" type="ORF">PV09_02298</name>
</gene>
<organism evidence="1 2">
    <name type="scientific">Verruconis gallopava</name>
    <dbReference type="NCBI Taxonomy" id="253628"/>
    <lineage>
        <taxon>Eukaryota</taxon>
        <taxon>Fungi</taxon>
        <taxon>Dikarya</taxon>
        <taxon>Ascomycota</taxon>
        <taxon>Pezizomycotina</taxon>
        <taxon>Dothideomycetes</taxon>
        <taxon>Pleosporomycetidae</taxon>
        <taxon>Venturiales</taxon>
        <taxon>Sympoventuriaceae</taxon>
        <taxon>Verruconis</taxon>
    </lineage>
</organism>
<dbReference type="InParanoid" id="A0A0D2B5S9"/>
<evidence type="ECO:0000313" key="1">
    <source>
        <dbReference type="EMBL" id="KIW06579.1"/>
    </source>
</evidence>
<accession>A0A0D2B5S9</accession>
<sequence>MVSSFLSLPREIRDKIYYETLFANNVSRIGARAVKNLNTWFAGREHLPGYYRPLLHFHKAGEPRCPSSGLIFNWSHETRVASVPAIFQVGGMVAEEARELYLRSHMLLFEAKILDDADAALTRWSNCLRQNDLALIQRLHLYVHVSLVFNVPEDHSLAKKLREAGEFSLDLVDPVFRIELQNGGDDLAIVSIARFNSDFKAVVISSMKKIFGTRMRSNLAGSFTGEDLLLATRAMLDACGSCRKAAENIVGQLDIEDVACIYDYADKDDSDSRTYGKVVRLRDRWLNAVFKYSKQHNL</sequence>
<dbReference type="AlphaFoldDB" id="A0A0D2B5S9"/>
<dbReference type="RefSeq" id="XP_016216448.1">
    <property type="nucleotide sequence ID" value="XM_016355312.1"/>
</dbReference>
<dbReference type="HOGENOM" id="CLU_934482_0_0_1"/>
<dbReference type="VEuPathDB" id="FungiDB:PV09_02298"/>
<protein>
    <submittedName>
        <fullName evidence="1">Uncharacterized protein</fullName>
    </submittedName>
</protein>
<reference evidence="1 2" key="1">
    <citation type="submission" date="2015-01" db="EMBL/GenBank/DDBJ databases">
        <title>The Genome Sequence of Ochroconis gallopava CBS43764.</title>
        <authorList>
            <consortium name="The Broad Institute Genomics Platform"/>
            <person name="Cuomo C."/>
            <person name="de Hoog S."/>
            <person name="Gorbushina A."/>
            <person name="Stielow B."/>
            <person name="Teixiera M."/>
            <person name="Abouelleil A."/>
            <person name="Chapman S.B."/>
            <person name="Priest M."/>
            <person name="Young S.K."/>
            <person name="Wortman J."/>
            <person name="Nusbaum C."/>
            <person name="Birren B."/>
        </authorList>
    </citation>
    <scope>NUCLEOTIDE SEQUENCE [LARGE SCALE GENOMIC DNA]</scope>
    <source>
        <strain evidence="1 2">CBS 43764</strain>
    </source>
</reference>